<dbReference type="AlphaFoldDB" id="A0A8G2BL75"/>
<feature type="domain" description="FAD-dependent oxidoreductase 2 FAD-binding" evidence="5">
    <location>
        <begin position="5"/>
        <end position="471"/>
    </location>
</feature>
<accession>A0A8G2BL75</accession>
<dbReference type="SUPFAM" id="SSF56425">
    <property type="entry name" value="Succinate dehydrogenase/fumarate reductase flavoprotein, catalytic domain"/>
    <property type="match status" value="1"/>
</dbReference>
<dbReference type="RefSeq" id="WP_093153376.1">
    <property type="nucleotide sequence ID" value="NZ_FNBW01000015.1"/>
</dbReference>
<dbReference type="Pfam" id="PF00890">
    <property type="entry name" value="FAD_binding_2"/>
    <property type="match status" value="1"/>
</dbReference>
<gene>
    <name evidence="6" type="ORF">SAMN05660686_04119</name>
</gene>
<dbReference type="PANTHER" id="PTHR43400">
    <property type="entry name" value="FUMARATE REDUCTASE"/>
    <property type="match status" value="1"/>
</dbReference>
<dbReference type="InterPro" id="IPR027477">
    <property type="entry name" value="Succ_DH/fumarate_Rdtase_cat_sf"/>
</dbReference>
<reference evidence="6 7" key="1">
    <citation type="submission" date="2016-10" db="EMBL/GenBank/DDBJ databases">
        <authorList>
            <person name="Varghese N."/>
            <person name="Submissions S."/>
        </authorList>
    </citation>
    <scope>NUCLEOTIDE SEQUENCE [LARGE SCALE GENOMIC DNA]</scope>
    <source>
        <strain evidence="6 7">DSM 18839</strain>
    </source>
</reference>
<evidence type="ECO:0000256" key="1">
    <source>
        <dbReference type="ARBA" id="ARBA00001974"/>
    </source>
</evidence>
<evidence type="ECO:0000256" key="2">
    <source>
        <dbReference type="ARBA" id="ARBA00022630"/>
    </source>
</evidence>
<comment type="cofactor">
    <cofactor evidence="1">
        <name>FAD</name>
        <dbReference type="ChEBI" id="CHEBI:57692"/>
    </cofactor>
</comment>
<dbReference type="Gene3D" id="3.50.50.60">
    <property type="entry name" value="FAD/NAD(P)-binding domain"/>
    <property type="match status" value="1"/>
</dbReference>
<dbReference type="InterPro" id="IPR050315">
    <property type="entry name" value="FAD-oxidoreductase_2"/>
</dbReference>
<dbReference type="SUPFAM" id="SSF51905">
    <property type="entry name" value="FAD/NAD(P)-binding domain"/>
    <property type="match status" value="1"/>
</dbReference>
<keyword evidence="3" id="KW-0274">FAD</keyword>
<evidence type="ECO:0000256" key="3">
    <source>
        <dbReference type="ARBA" id="ARBA00022827"/>
    </source>
</evidence>
<protein>
    <submittedName>
        <fullName evidence="6">Tricarballylate dehydrogenase</fullName>
    </submittedName>
</protein>
<dbReference type="PANTHER" id="PTHR43400:SF7">
    <property type="entry name" value="FAD-DEPENDENT OXIDOREDUCTASE 2 FAD BINDING DOMAIN-CONTAINING PROTEIN"/>
    <property type="match status" value="1"/>
</dbReference>
<keyword evidence="7" id="KW-1185">Reference proteome</keyword>
<evidence type="ECO:0000256" key="4">
    <source>
        <dbReference type="ARBA" id="ARBA00023002"/>
    </source>
</evidence>
<dbReference type="OrthoDB" id="3178130at2"/>
<comment type="caution">
    <text evidence="6">The sequence shown here is derived from an EMBL/GenBank/DDBJ whole genome shotgun (WGS) entry which is preliminary data.</text>
</comment>
<evidence type="ECO:0000313" key="6">
    <source>
        <dbReference type="EMBL" id="SDG35283.1"/>
    </source>
</evidence>
<dbReference type="NCBIfam" id="NF006130">
    <property type="entry name" value="PRK08274.1"/>
    <property type="match status" value="1"/>
</dbReference>
<dbReference type="InterPro" id="IPR036188">
    <property type="entry name" value="FAD/NAD-bd_sf"/>
</dbReference>
<keyword evidence="4" id="KW-0560">Oxidoreductase</keyword>
<sequence>MAEYDVVVVGAGNAALSAAMAARENGASVLILEKASEEEKGGNSYFTAGGFRFCHTGIDDAVTDVLVDLSDAEREQIVLPPHDRQAFYDNLMKVTRHQSDEDMAWTLIDGSRPAMAWLRKHRIRFIPMFGRQSFLVDGKHHFYGGVNIESVGGGAGLIEMELAEVERMGCEIRYGTGATRLIHDKHRKITGVEVFGPNGYEEITTDAVILACGGFESNPEMRVRYLGPGWDLCRVRGTRHNMGDGIRMALDMGARPYGNWSGCHSVGWDISAPAYGDRVILDNFQKHSYPWGIMVNMNGERFVDEGEDVRNHTYVKFGRAIMSQPYRTAVQIFDQKTIPLLRDEYRIREVTKVTADTIEDLATQLEIAPDALKATIEEFNAACKPGKFNPSVLDGVTTEGLAINKTNWALPINEGPFEAYVTTTGITFTFGGLKINDKGEVQDMQDQTIPGLYAAGELVGGLFVENYPGGSGLMAGTVFGRLAGNSAAAYTGASAAAAAE</sequence>
<name>A0A8G2BL75_9PROT</name>
<dbReference type="InterPro" id="IPR003953">
    <property type="entry name" value="FAD-dep_OxRdtase_2_FAD-bd"/>
</dbReference>
<dbReference type="EMBL" id="FNBW01000015">
    <property type="protein sequence ID" value="SDG35283.1"/>
    <property type="molecule type" value="Genomic_DNA"/>
</dbReference>
<evidence type="ECO:0000313" key="7">
    <source>
        <dbReference type="Proteomes" id="UP000198615"/>
    </source>
</evidence>
<evidence type="ECO:0000259" key="5">
    <source>
        <dbReference type="Pfam" id="PF00890"/>
    </source>
</evidence>
<dbReference type="GO" id="GO:0016491">
    <property type="term" value="F:oxidoreductase activity"/>
    <property type="evidence" value="ECO:0007669"/>
    <property type="project" value="UniProtKB-KW"/>
</dbReference>
<organism evidence="6 7">
    <name type="scientific">Thalassobaculum litoreum DSM 18839</name>
    <dbReference type="NCBI Taxonomy" id="1123362"/>
    <lineage>
        <taxon>Bacteria</taxon>
        <taxon>Pseudomonadati</taxon>
        <taxon>Pseudomonadota</taxon>
        <taxon>Alphaproteobacteria</taxon>
        <taxon>Rhodospirillales</taxon>
        <taxon>Thalassobaculaceae</taxon>
        <taxon>Thalassobaculum</taxon>
    </lineage>
</organism>
<dbReference type="Gene3D" id="3.90.700.10">
    <property type="entry name" value="Succinate dehydrogenase/fumarate reductase flavoprotein, catalytic domain"/>
    <property type="match status" value="1"/>
</dbReference>
<proteinExistence type="predicted"/>
<dbReference type="Proteomes" id="UP000198615">
    <property type="component" value="Unassembled WGS sequence"/>
</dbReference>
<keyword evidence="2" id="KW-0285">Flavoprotein</keyword>